<dbReference type="GO" id="GO:0016020">
    <property type="term" value="C:membrane"/>
    <property type="evidence" value="ECO:0007669"/>
    <property type="project" value="UniProtKB-SubCell"/>
</dbReference>
<evidence type="ECO:0000259" key="7">
    <source>
        <dbReference type="Pfam" id="PF00916"/>
    </source>
</evidence>
<gene>
    <name evidence="8" type="ORF">DGD08_02255</name>
</gene>
<feature type="compositionally biased region" description="Low complexity" evidence="5">
    <location>
        <begin position="10"/>
        <end position="19"/>
    </location>
</feature>
<evidence type="ECO:0000256" key="4">
    <source>
        <dbReference type="ARBA" id="ARBA00023136"/>
    </source>
</evidence>
<feature type="transmembrane region" description="Helical" evidence="6">
    <location>
        <begin position="192"/>
        <end position="211"/>
    </location>
</feature>
<feature type="domain" description="SLC26A/SulP transporter" evidence="7">
    <location>
        <begin position="34"/>
        <end position="415"/>
    </location>
</feature>
<feature type="transmembrane region" description="Helical" evidence="6">
    <location>
        <begin position="353"/>
        <end position="375"/>
    </location>
</feature>
<evidence type="ECO:0000256" key="3">
    <source>
        <dbReference type="ARBA" id="ARBA00022989"/>
    </source>
</evidence>
<dbReference type="PANTHER" id="PTHR11814">
    <property type="entry name" value="SULFATE TRANSPORTER"/>
    <property type="match status" value="1"/>
</dbReference>
<evidence type="ECO:0000256" key="2">
    <source>
        <dbReference type="ARBA" id="ARBA00022692"/>
    </source>
</evidence>
<comment type="caution">
    <text evidence="8">The sequence shown here is derived from an EMBL/GenBank/DDBJ whole genome shotgun (WGS) entry which is preliminary data.</text>
</comment>
<evidence type="ECO:0000256" key="5">
    <source>
        <dbReference type="SAM" id="MobiDB-lite"/>
    </source>
</evidence>
<dbReference type="Pfam" id="PF00916">
    <property type="entry name" value="Sulfate_transp"/>
    <property type="match status" value="1"/>
</dbReference>
<feature type="transmembrane region" description="Helical" evidence="6">
    <location>
        <begin position="318"/>
        <end position="341"/>
    </location>
</feature>
<dbReference type="EMBL" id="DPIY01000002">
    <property type="protein sequence ID" value="HCT56015.1"/>
    <property type="molecule type" value="Genomic_DNA"/>
</dbReference>
<dbReference type="Proteomes" id="UP000264071">
    <property type="component" value="Unassembled WGS sequence"/>
</dbReference>
<evidence type="ECO:0000313" key="9">
    <source>
        <dbReference type="Proteomes" id="UP000264071"/>
    </source>
</evidence>
<feature type="transmembrane region" description="Helical" evidence="6">
    <location>
        <begin position="62"/>
        <end position="81"/>
    </location>
</feature>
<dbReference type="InterPro" id="IPR001902">
    <property type="entry name" value="SLC26A/SulP_fam"/>
</dbReference>
<keyword evidence="3 6" id="KW-1133">Transmembrane helix</keyword>
<dbReference type="OMA" id="TAWEASH"/>
<dbReference type="GO" id="GO:0055085">
    <property type="term" value="P:transmembrane transport"/>
    <property type="evidence" value="ECO:0007669"/>
    <property type="project" value="InterPro"/>
</dbReference>
<organism evidence="8 9">
    <name type="scientific">Gemmatimonas aurantiaca</name>
    <dbReference type="NCBI Taxonomy" id="173480"/>
    <lineage>
        <taxon>Bacteria</taxon>
        <taxon>Pseudomonadati</taxon>
        <taxon>Gemmatimonadota</taxon>
        <taxon>Gemmatimonadia</taxon>
        <taxon>Gemmatimonadales</taxon>
        <taxon>Gemmatimonadaceae</taxon>
        <taxon>Gemmatimonas</taxon>
    </lineage>
</organism>
<keyword evidence="4 6" id="KW-0472">Membrane</keyword>
<proteinExistence type="predicted"/>
<feature type="transmembrane region" description="Helical" evidence="6">
    <location>
        <begin position="382"/>
        <end position="400"/>
    </location>
</feature>
<accession>A0A3D4V4K5</accession>
<protein>
    <submittedName>
        <fullName evidence="8">SulP family inorganic anion transporter</fullName>
    </submittedName>
</protein>
<name>A0A3D4V4K5_9BACT</name>
<feature type="transmembrane region" description="Helical" evidence="6">
    <location>
        <begin position="412"/>
        <end position="443"/>
    </location>
</feature>
<dbReference type="InterPro" id="IPR011547">
    <property type="entry name" value="SLC26A/SulP_dom"/>
</dbReference>
<reference evidence="8 9" key="1">
    <citation type="journal article" date="2018" name="Nat. Biotechnol.">
        <title>A standardized bacterial taxonomy based on genome phylogeny substantially revises the tree of life.</title>
        <authorList>
            <person name="Parks D.H."/>
            <person name="Chuvochina M."/>
            <person name="Waite D.W."/>
            <person name="Rinke C."/>
            <person name="Skarshewski A."/>
            <person name="Chaumeil P.A."/>
            <person name="Hugenholtz P."/>
        </authorList>
    </citation>
    <scope>NUCLEOTIDE SEQUENCE [LARGE SCALE GENOMIC DNA]</scope>
    <source>
        <strain evidence="8">UBA8844</strain>
    </source>
</reference>
<feature type="transmembrane region" description="Helical" evidence="6">
    <location>
        <begin position="132"/>
        <end position="154"/>
    </location>
</feature>
<feature type="transmembrane region" description="Helical" evidence="6">
    <location>
        <begin position="223"/>
        <end position="242"/>
    </location>
</feature>
<evidence type="ECO:0000256" key="6">
    <source>
        <dbReference type="SAM" id="Phobius"/>
    </source>
</evidence>
<evidence type="ECO:0000313" key="8">
    <source>
        <dbReference type="EMBL" id="HCT56015.1"/>
    </source>
</evidence>
<feature type="transmembrane region" description="Helical" evidence="6">
    <location>
        <begin position="93"/>
        <end position="120"/>
    </location>
</feature>
<feature type="transmembrane region" description="Helical" evidence="6">
    <location>
        <begin position="280"/>
        <end position="297"/>
    </location>
</feature>
<sequence length="537" mass="55728">MPALSRAPDGVPESSVGPDSPGPVSPRGFFDEWRNDVPASVVVFLVALPLCLGVALASGAPLLSGVVAGIVGGIVVGMASGSQLMVSGPAAGLTAIVVTGIAQVGGFAQFLPAVILGGALQIGLGVARAGVIGYYFPSSVIKGMLAAIGLTLILKQIPHAMGYDAGYEGDFSFVSPSGENTFGAIGHALQQVQPGAIAAALIGVGLMVVWPKTPMARMKLFPAPLAAVVLGVGLNQLLLAVAPEYAIRDTHLVTLPTTGAEGVWGQLTRPDWGALANQQVWILAATIGIVASLESLLSLEATNKLDPEKRDAPANRELLAQGMGNVVSGFFGGLPVTGVIVRSSANVDAGARTRLSAVVHGILLIVAVLLLARVLNLIPLSALAAVLLVTGFKLTTPALWKSAWRLGLSHFIPFAVTIVAILFTDLLRGIGIGLVVGIAFIIAEHMRRPGLILVSPAGAILTRYVLPDQVTFLSKASIARELEALPDSCRVEIDGRRTARFDYDALEVILAFRETARSRNIDYRLVGIPEVGLTPAH</sequence>
<evidence type="ECO:0000256" key="1">
    <source>
        <dbReference type="ARBA" id="ARBA00004141"/>
    </source>
</evidence>
<dbReference type="AlphaFoldDB" id="A0A3D4V4K5"/>
<keyword evidence="2 6" id="KW-0812">Transmembrane</keyword>
<comment type="subcellular location">
    <subcellularLocation>
        <location evidence="1">Membrane</location>
        <topology evidence="1">Multi-pass membrane protein</topology>
    </subcellularLocation>
</comment>
<feature type="transmembrane region" description="Helical" evidence="6">
    <location>
        <begin position="37"/>
        <end position="55"/>
    </location>
</feature>
<feature type="region of interest" description="Disordered" evidence="5">
    <location>
        <begin position="1"/>
        <end position="24"/>
    </location>
</feature>